<dbReference type="NCBIfam" id="TIGR00023">
    <property type="entry name" value="glycerol-3-phosphate 1-O-acyltransferase PlsY"/>
    <property type="match status" value="1"/>
</dbReference>
<gene>
    <name evidence="10 11" type="primary">plsY</name>
    <name evidence="11" type="ORF">DWX20_09345</name>
</gene>
<sequence length="208" mass="23025">MLNFISVIILSYLFGSIPWSLVIGKVFFHKDIRTEGSGNLGGTNAGRVLGKKVGITVIILDALKAFFSMLLASYIAKDAMIYAGLACCIGHCFPIFAQFKGGKAVATSFGFFLGIATFINHQYFLQFFLPLLVFLVSLYLCRMVSLSSMIGLGSGILISFFIGNPPSITLSILVLWLFVVYRHRANIERIQNGTESKIKWMGKSLWEK</sequence>
<dbReference type="GeneID" id="89620602"/>
<feature type="transmembrane region" description="Helical" evidence="10">
    <location>
        <begin position="156"/>
        <end position="181"/>
    </location>
</feature>
<evidence type="ECO:0000256" key="3">
    <source>
        <dbReference type="ARBA" id="ARBA00022679"/>
    </source>
</evidence>
<feature type="transmembrane region" description="Helical" evidence="10">
    <location>
        <begin position="48"/>
        <end position="67"/>
    </location>
</feature>
<proteinExistence type="inferred from homology"/>
<comment type="pathway">
    <text evidence="10">Lipid metabolism; phospholipid metabolism.</text>
</comment>
<dbReference type="GO" id="GO:0043772">
    <property type="term" value="F:acyl-phosphate glycerol-3-phosphate acyltransferase activity"/>
    <property type="evidence" value="ECO:0007669"/>
    <property type="project" value="UniProtKB-UniRule"/>
</dbReference>
<dbReference type="PANTHER" id="PTHR30309">
    <property type="entry name" value="INNER MEMBRANE PROTEIN YGIH"/>
    <property type="match status" value="1"/>
</dbReference>
<keyword evidence="6 10" id="KW-0443">Lipid metabolism</keyword>
<keyword evidence="1 10" id="KW-1003">Cell membrane</keyword>
<comment type="subunit">
    <text evidence="10">Probably interacts with PlsX.</text>
</comment>
<comment type="subcellular location">
    <subcellularLocation>
        <location evidence="10">Cell membrane</location>
        <topology evidence="10">Multi-pass membrane protein</topology>
    </subcellularLocation>
</comment>
<keyword evidence="11" id="KW-0012">Acyltransferase</keyword>
<dbReference type="UniPathway" id="UPA00085"/>
<evidence type="ECO:0000256" key="8">
    <source>
        <dbReference type="ARBA" id="ARBA00023209"/>
    </source>
</evidence>
<dbReference type="GO" id="GO:0005886">
    <property type="term" value="C:plasma membrane"/>
    <property type="evidence" value="ECO:0007669"/>
    <property type="project" value="UniProtKB-SubCell"/>
</dbReference>
<comment type="function">
    <text evidence="10">Catalyzes the transfer of an acyl group from acyl-phosphate (acyl-PO(4)) to glycerol-3-phosphate (G3P) to form lysophosphatidic acid (LPA). This enzyme utilizes acyl-phosphate as fatty acyl donor, but not acyl-CoA or acyl-ACP.</text>
</comment>
<dbReference type="PANTHER" id="PTHR30309:SF0">
    <property type="entry name" value="GLYCEROL-3-PHOSPHATE ACYLTRANSFERASE-RELATED"/>
    <property type="match status" value="1"/>
</dbReference>
<feature type="transmembrane region" description="Helical" evidence="10">
    <location>
        <begin position="127"/>
        <end position="150"/>
    </location>
</feature>
<dbReference type="EMBL" id="QRWX01000005">
    <property type="protein sequence ID" value="RGT53633.1"/>
    <property type="molecule type" value="Genomic_DNA"/>
</dbReference>
<comment type="similarity">
    <text evidence="10">Belongs to the PlsY family.</text>
</comment>
<evidence type="ECO:0000313" key="12">
    <source>
        <dbReference type="Proteomes" id="UP000284731"/>
    </source>
</evidence>
<protein>
    <recommendedName>
        <fullName evidence="10">Glycerol-3-phosphate acyltransferase</fullName>
    </recommendedName>
    <alternativeName>
        <fullName evidence="10">Acyl-PO4 G3P acyltransferase</fullName>
    </alternativeName>
    <alternativeName>
        <fullName evidence="10">Acyl-phosphate--glycerol-3-phosphate acyltransferase</fullName>
    </alternativeName>
    <alternativeName>
        <fullName evidence="10">G3P acyltransferase</fullName>
        <shortName evidence="10">GPAT</shortName>
        <ecNumber evidence="10">2.3.1.275</ecNumber>
    </alternativeName>
    <alternativeName>
        <fullName evidence="10">Lysophosphatidic acid synthase</fullName>
        <shortName evidence="10">LPA synthase</shortName>
    </alternativeName>
</protein>
<evidence type="ECO:0000256" key="5">
    <source>
        <dbReference type="ARBA" id="ARBA00022989"/>
    </source>
</evidence>
<dbReference type="InterPro" id="IPR003811">
    <property type="entry name" value="G3P_acylTferase_PlsY"/>
</dbReference>
<organism evidence="11 12">
    <name type="scientific">Solobacterium moorei</name>
    <dbReference type="NCBI Taxonomy" id="102148"/>
    <lineage>
        <taxon>Bacteria</taxon>
        <taxon>Bacillati</taxon>
        <taxon>Bacillota</taxon>
        <taxon>Erysipelotrichia</taxon>
        <taxon>Erysipelotrichales</taxon>
        <taxon>Erysipelotrichaceae</taxon>
        <taxon>Solobacterium</taxon>
    </lineage>
</organism>
<feature type="transmembrane region" description="Helical" evidence="10">
    <location>
        <begin position="7"/>
        <end position="28"/>
    </location>
</feature>
<dbReference type="RefSeq" id="WP_028078230.1">
    <property type="nucleotide sequence ID" value="NZ_AP028934.1"/>
</dbReference>
<feature type="transmembrane region" description="Helical" evidence="10">
    <location>
        <begin position="103"/>
        <end position="120"/>
    </location>
</feature>
<evidence type="ECO:0000313" key="11">
    <source>
        <dbReference type="EMBL" id="RGT53633.1"/>
    </source>
</evidence>
<dbReference type="GO" id="GO:0008654">
    <property type="term" value="P:phospholipid biosynthetic process"/>
    <property type="evidence" value="ECO:0007669"/>
    <property type="project" value="UniProtKB-UniRule"/>
</dbReference>
<keyword evidence="2 10" id="KW-0444">Lipid biosynthesis</keyword>
<evidence type="ECO:0000256" key="6">
    <source>
        <dbReference type="ARBA" id="ARBA00023098"/>
    </source>
</evidence>
<evidence type="ECO:0000256" key="1">
    <source>
        <dbReference type="ARBA" id="ARBA00022475"/>
    </source>
</evidence>
<accession>A0A412PAF0</accession>
<evidence type="ECO:0000256" key="10">
    <source>
        <dbReference type="HAMAP-Rule" id="MF_01043"/>
    </source>
</evidence>
<dbReference type="EC" id="2.3.1.275" evidence="10"/>
<evidence type="ECO:0000256" key="7">
    <source>
        <dbReference type="ARBA" id="ARBA00023136"/>
    </source>
</evidence>
<keyword evidence="8 10" id="KW-0594">Phospholipid biosynthesis</keyword>
<evidence type="ECO:0000256" key="9">
    <source>
        <dbReference type="ARBA" id="ARBA00023264"/>
    </source>
</evidence>
<reference evidence="11 12" key="1">
    <citation type="submission" date="2018-08" db="EMBL/GenBank/DDBJ databases">
        <title>A genome reference for cultivated species of the human gut microbiota.</title>
        <authorList>
            <person name="Zou Y."/>
            <person name="Xue W."/>
            <person name="Luo G."/>
        </authorList>
    </citation>
    <scope>NUCLEOTIDE SEQUENCE [LARGE SCALE GENOMIC DNA]</scope>
    <source>
        <strain evidence="11 12">AF18-46</strain>
    </source>
</reference>
<comment type="caution">
    <text evidence="11">The sequence shown here is derived from an EMBL/GenBank/DDBJ whole genome shotgun (WGS) entry which is preliminary data.</text>
</comment>
<evidence type="ECO:0000256" key="4">
    <source>
        <dbReference type="ARBA" id="ARBA00022692"/>
    </source>
</evidence>
<name>A0A412PAF0_9FIRM</name>
<keyword evidence="5 10" id="KW-1133">Transmembrane helix</keyword>
<dbReference type="SMART" id="SM01207">
    <property type="entry name" value="G3P_acyltransf"/>
    <property type="match status" value="1"/>
</dbReference>
<keyword evidence="9 10" id="KW-1208">Phospholipid metabolism</keyword>
<dbReference type="HAMAP" id="MF_01043">
    <property type="entry name" value="PlsY"/>
    <property type="match status" value="1"/>
</dbReference>
<keyword evidence="3 10" id="KW-0808">Transferase</keyword>
<dbReference type="Pfam" id="PF02660">
    <property type="entry name" value="G3P_acyltransf"/>
    <property type="match status" value="1"/>
</dbReference>
<evidence type="ECO:0000256" key="2">
    <source>
        <dbReference type="ARBA" id="ARBA00022516"/>
    </source>
</evidence>
<keyword evidence="4 10" id="KW-0812">Transmembrane</keyword>
<comment type="catalytic activity">
    <reaction evidence="10">
        <text>an acyl phosphate + sn-glycerol 3-phosphate = a 1-acyl-sn-glycero-3-phosphate + phosphate</text>
        <dbReference type="Rhea" id="RHEA:34075"/>
        <dbReference type="ChEBI" id="CHEBI:43474"/>
        <dbReference type="ChEBI" id="CHEBI:57597"/>
        <dbReference type="ChEBI" id="CHEBI:57970"/>
        <dbReference type="ChEBI" id="CHEBI:59918"/>
        <dbReference type="EC" id="2.3.1.275"/>
    </reaction>
</comment>
<dbReference type="Proteomes" id="UP000284731">
    <property type="component" value="Unassembled WGS sequence"/>
</dbReference>
<dbReference type="AlphaFoldDB" id="A0A412PAF0"/>
<keyword evidence="7 10" id="KW-0472">Membrane</keyword>